<dbReference type="AlphaFoldDB" id="A0A3A4KV45"/>
<dbReference type="InterPro" id="IPR016007">
    <property type="entry name" value="Alpha_rhamnosid"/>
</dbReference>
<keyword evidence="9" id="KW-1185">Reference proteome</keyword>
<keyword evidence="3" id="KW-0378">Hydrolase</keyword>
<dbReference type="Pfam" id="PF08531">
    <property type="entry name" value="Bac_rhamnosid_N"/>
    <property type="match status" value="1"/>
</dbReference>
<evidence type="ECO:0000259" key="7">
    <source>
        <dbReference type="Pfam" id="PF17390"/>
    </source>
</evidence>
<evidence type="ECO:0000313" key="8">
    <source>
        <dbReference type="EMBL" id="RJO73734.1"/>
    </source>
</evidence>
<accession>A0A3A4KV45</accession>
<dbReference type="InterPro" id="IPR013783">
    <property type="entry name" value="Ig-like_fold"/>
</dbReference>
<dbReference type="OrthoDB" id="9761045at2"/>
<reference evidence="8 9" key="1">
    <citation type="submission" date="2018-09" db="EMBL/GenBank/DDBJ databases">
        <title>YIM PH21274 draft genome.</title>
        <authorList>
            <person name="Miao C."/>
        </authorList>
    </citation>
    <scope>NUCLEOTIDE SEQUENCE [LARGE SCALE GENOMIC DNA]</scope>
    <source>
        <strain evidence="8 9">YIM PH 21724</strain>
    </source>
</reference>
<comment type="catalytic activity">
    <reaction evidence="1">
        <text>Hydrolysis of terminal non-reducing alpha-L-rhamnose residues in alpha-L-rhamnosides.</text>
        <dbReference type="EC" id="3.2.1.40"/>
    </reaction>
</comment>
<dbReference type="Gene3D" id="2.60.120.260">
    <property type="entry name" value="Galactose-binding domain-like"/>
    <property type="match status" value="2"/>
</dbReference>
<dbReference type="Gene3D" id="1.50.10.10">
    <property type="match status" value="1"/>
</dbReference>
<dbReference type="Pfam" id="PF17390">
    <property type="entry name" value="Bac_rhamnosid_C"/>
    <property type="match status" value="1"/>
</dbReference>
<dbReference type="Proteomes" id="UP000266677">
    <property type="component" value="Unassembled WGS sequence"/>
</dbReference>
<evidence type="ECO:0000259" key="6">
    <source>
        <dbReference type="Pfam" id="PF17389"/>
    </source>
</evidence>
<dbReference type="PIRSF" id="PIRSF010631">
    <property type="entry name" value="A-rhamnsds"/>
    <property type="match status" value="1"/>
</dbReference>
<dbReference type="PANTHER" id="PTHR33307:SF6">
    <property type="entry name" value="ALPHA-RHAMNOSIDASE (EUROFUNG)-RELATED"/>
    <property type="match status" value="1"/>
</dbReference>
<dbReference type="Gene3D" id="2.60.40.10">
    <property type="entry name" value="Immunoglobulins"/>
    <property type="match status" value="1"/>
</dbReference>
<dbReference type="InterPro" id="IPR035396">
    <property type="entry name" value="Bac_rhamnosid6H"/>
</dbReference>
<sequence>MKSHVSAPSFEHHRQALGIGEARPRISWTTRAPAEWRQDGYEIEVVRANGEVFRSGRIAGADSALVAWPTRALDSRESAQVRVGIWSQGTESVWGPSATVEAGLLDPADWVAVPVGGAWPDGPDKDRRRPPLVRTEFPVQGKVVRARLYITAHGVFRAEINGRRVGIDAMAPGWTVYPKRLRYYTYDVKDHLQPGANALGALLGDGWYRSRIGLGVYGDWDRFGTDLSLLAQLEIDYADGRRQIVATGPDWTATPGPILFSGNYDGETYDARQEIDGWSEAGTNAGRWEPVAVAARDPRTLVAPEGPPVRCTEEVRPVAVLRTPSGRSVLDFGQNLVGRLRIRVAGPVGSRIVLRHAEVMQDGEIYTVSLRTAKATDTYVLRGRGTETWEPAFTFHGFRYAEIDGWPGDLAHAVAAGDIVARVYHTDMVRTGWFDCSDQLLNRLHENAVWSMRGNFLDIPTDCPQRHERLGWTGDIQLFAPTAAYLYDCSGMLSSWLRDVAADQLPDGTVTWYTPYVPTPGFWTYPPEPSAVWGDVAALTPWVLYERFGDPEILRRQYDSARAWVDLVDRLAGESRIWESGHQLGDWLDPSAPAHDPADGRTDRYLVATAYFAWSSAHLARYGEVLDRPDDATHYRKLAQEVRDAFVRRFYDRDTHRLTSDSQTAYSLALAFDLLPEDERAAAADRLAELAAAEGFRIGTGLAGTASILDALSKSGRFDIAYRLLRQTECPSWLYPVVRGATTIWERWDSLRPDTGRVLEDKMVSFNHYALGAVADWMHRNIAGLAPAAPGYRTVLFQPRPGGGITSARARHTTPFGDAAIEWRIHEDVLDVGVSVPQGSDAIIDIPGTPRHKVGSGAHRYRSPWTGELAATAWSSAGGIGLSE</sequence>
<dbReference type="GO" id="GO:0030596">
    <property type="term" value="F:alpha-L-rhamnosidase activity"/>
    <property type="evidence" value="ECO:0007669"/>
    <property type="project" value="UniProtKB-EC"/>
</dbReference>
<organism evidence="8 9">
    <name type="scientific">Nocardia panacis</name>
    <dbReference type="NCBI Taxonomy" id="2340916"/>
    <lineage>
        <taxon>Bacteria</taxon>
        <taxon>Bacillati</taxon>
        <taxon>Actinomycetota</taxon>
        <taxon>Actinomycetes</taxon>
        <taxon>Mycobacteriales</taxon>
        <taxon>Nocardiaceae</taxon>
        <taxon>Nocardia</taxon>
    </lineage>
</organism>
<dbReference type="InterPro" id="IPR013737">
    <property type="entry name" value="Bac_rhamnosid_N"/>
</dbReference>
<evidence type="ECO:0000256" key="3">
    <source>
        <dbReference type="ARBA" id="ARBA00022801"/>
    </source>
</evidence>
<evidence type="ECO:0000259" key="5">
    <source>
        <dbReference type="Pfam" id="PF08531"/>
    </source>
</evidence>
<evidence type="ECO:0000259" key="4">
    <source>
        <dbReference type="Pfam" id="PF05592"/>
    </source>
</evidence>
<comment type="caution">
    <text evidence="8">The sequence shown here is derived from an EMBL/GenBank/DDBJ whole genome shotgun (WGS) entry which is preliminary data.</text>
</comment>
<dbReference type="Pfam" id="PF17389">
    <property type="entry name" value="Bac_rhamnosid6H"/>
    <property type="match status" value="1"/>
</dbReference>
<evidence type="ECO:0000256" key="2">
    <source>
        <dbReference type="ARBA" id="ARBA00012652"/>
    </source>
</evidence>
<dbReference type="EMBL" id="QZFU01000023">
    <property type="protein sequence ID" value="RJO73734.1"/>
    <property type="molecule type" value="Genomic_DNA"/>
</dbReference>
<name>A0A3A4KV45_9NOCA</name>
<dbReference type="InterPro" id="IPR012341">
    <property type="entry name" value="6hp_glycosidase-like_sf"/>
</dbReference>
<gene>
    <name evidence="8" type="ORF">D5S18_21460</name>
</gene>
<feature type="domain" description="Alpha-L-rhamnosidase concanavalin-like" evidence="4">
    <location>
        <begin position="322"/>
        <end position="413"/>
    </location>
</feature>
<feature type="domain" description="Alpha-L-rhamnosidase six-hairpin glycosidase" evidence="6">
    <location>
        <begin position="430"/>
        <end position="782"/>
    </location>
</feature>
<feature type="domain" description="Bacterial alpha-L-rhamnosidase N-terminal" evidence="5">
    <location>
        <begin position="142"/>
        <end position="313"/>
    </location>
</feature>
<dbReference type="GO" id="GO:0005975">
    <property type="term" value="P:carbohydrate metabolic process"/>
    <property type="evidence" value="ECO:0007669"/>
    <property type="project" value="InterPro"/>
</dbReference>
<evidence type="ECO:0000256" key="1">
    <source>
        <dbReference type="ARBA" id="ARBA00001445"/>
    </source>
</evidence>
<dbReference type="Gene3D" id="2.60.420.10">
    <property type="entry name" value="Maltose phosphorylase, domain 3"/>
    <property type="match status" value="1"/>
</dbReference>
<dbReference type="InterPro" id="IPR035398">
    <property type="entry name" value="Bac_rhamnosid_C"/>
</dbReference>
<dbReference type="EC" id="3.2.1.40" evidence="2"/>
<dbReference type="Pfam" id="PF05592">
    <property type="entry name" value="Bac_rhamnosid"/>
    <property type="match status" value="1"/>
</dbReference>
<evidence type="ECO:0000313" key="9">
    <source>
        <dbReference type="Proteomes" id="UP000266677"/>
    </source>
</evidence>
<proteinExistence type="predicted"/>
<protein>
    <recommendedName>
        <fullName evidence="2">alpha-L-rhamnosidase</fullName>
        <ecNumber evidence="2">3.2.1.40</ecNumber>
    </recommendedName>
</protein>
<dbReference type="RefSeq" id="WP_120042810.1">
    <property type="nucleotide sequence ID" value="NZ_QZFU01000023.1"/>
</dbReference>
<dbReference type="InterPro" id="IPR008902">
    <property type="entry name" value="Rhamnosid_concanavalin"/>
</dbReference>
<dbReference type="PANTHER" id="PTHR33307">
    <property type="entry name" value="ALPHA-RHAMNOSIDASE (EUROFUNG)"/>
    <property type="match status" value="1"/>
</dbReference>
<dbReference type="Pfam" id="PF25788">
    <property type="entry name" value="Ig_Rha78A_N"/>
    <property type="match status" value="1"/>
</dbReference>
<dbReference type="SUPFAM" id="SSF48208">
    <property type="entry name" value="Six-hairpin glycosidases"/>
    <property type="match status" value="1"/>
</dbReference>
<dbReference type="InterPro" id="IPR008928">
    <property type="entry name" value="6-hairpin_glycosidase_sf"/>
</dbReference>
<feature type="domain" description="Alpha-L-rhamnosidase C-terminal" evidence="7">
    <location>
        <begin position="784"/>
        <end position="856"/>
    </location>
</feature>